<gene>
    <name evidence="1" type="ORF">JGUZn3_20870</name>
</gene>
<dbReference type="GO" id="GO:0006355">
    <property type="term" value="P:regulation of DNA-templated transcription"/>
    <property type="evidence" value="ECO:0007669"/>
    <property type="project" value="InterPro"/>
</dbReference>
<proteinExistence type="predicted"/>
<accession>A0A7H1NU30</accession>
<evidence type="ECO:0008006" key="3">
    <source>
        <dbReference type="Google" id="ProtNLM"/>
    </source>
</evidence>
<dbReference type="KEGG" id="ebla:JGUZn3_20870"/>
<dbReference type="SUPFAM" id="SSF47598">
    <property type="entry name" value="Ribbon-helix-helix"/>
    <property type="match status" value="1"/>
</dbReference>
<dbReference type="Proteomes" id="UP000516349">
    <property type="component" value="Chromosome"/>
</dbReference>
<protein>
    <recommendedName>
        <fullName evidence="3">Ribbon-helix-helix protein CopG domain-containing protein</fullName>
    </recommendedName>
</protein>
<organism evidence="1 2">
    <name type="scientific">Entomobacter blattae</name>
    <dbReference type="NCBI Taxonomy" id="2762277"/>
    <lineage>
        <taxon>Bacteria</taxon>
        <taxon>Pseudomonadati</taxon>
        <taxon>Pseudomonadota</taxon>
        <taxon>Alphaproteobacteria</taxon>
        <taxon>Acetobacterales</taxon>
        <taxon>Acetobacteraceae</taxon>
        <taxon>Entomobacter</taxon>
    </lineage>
</organism>
<reference evidence="1 2" key="1">
    <citation type="submission" date="2020-08" db="EMBL/GenBank/DDBJ databases">
        <title>Complete genome sequence of Entomobacter blattae G55GP.</title>
        <authorList>
            <person name="Poehlein A."/>
            <person name="Guzman J."/>
            <person name="Daniel R."/>
            <person name="Vilcinskas A."/>
        </authorList>
    </citation>
    <scope>NUCLEOTIDE SEQUENCE [LARGE SCALE GENOMIC DNA]</scope>
    <source>
        <strain evidence="1 2">G55GP</strain>
    </source>
</reference>
<dbReference type="EMBL" id="CP060244">
    <property type="protein sequence ID" value="QNT79290.1"/>
    <property type="molecule type" value="Genomic_DNA"/>
</dbReference>
<dbReference type="InterPro" id="IPR010985">
    <property type="entry name" value="Ribbon_hlx_hlx"/>
</dbReference>
<sequence>MAKKPFTTRLDEEVLRAATKIAEKERRSITSVIEIAVLEYVKKIEEKKEKPSS</sequence>
<evidence type="ECO:0000313" key="2">
    <source>
        <dbReference type="Proteomes" id="UP000516349"/>
    </source>
</evidence>
<dbReference type="AlphaFoldDB" id="A0A7H1NU30"/>
<keyword evidence="2" id="KW-1185">Reference proteome</keyword>
<dbReference type="RefSeq" id="WP_203413466.1">
    <property type="nucleotide sequence ID" value="NZ_CP060244.1"/>
</dbReference>
<name>A0A7H1NU30_9PROT</name>
<evidence type="ECO:0000313" key="1">
    <source>
        <dbReference type="EMBL" id="QNT79290.1"/>
    </source>
</evidence>